<evidence type="ECO:0000313" key="2">
    <source>
        <dbReference type="Proteomes" id="UP000464495"/>
    </source>
</evidence>
<dbReference type="PANTHER" id="PTHR38605">
    <property type="entry name" value="ATPASE-RELATED"/>
    <property type="match status" value="1"/>
</dbReference>
<dbReference type="Proteomes" id="UP000464495">
    <property type="component" value="Chromosome"/>
</dbReference>
<name>A0A6P1T351_9RHOB</name>
<protein>
    <submittedName>
        <fullName evidence="1">YcjX family protein</fullName>
    </submittedName>
</protein>
<organism evidence="1 2">
    <name type="scientific">Algicella marina</name>
    <dbReference type="NCBI Taxonomy" id="2683284"/>
    <lineage>
        <taxon>Bacteria</taxon>
        <taxon>Pseudomonadati</taxon>
        <taxon>Pseudomonadota</taxon>
        <taxon>Alphaproteobacteria</taxon>
        <taxon>Rhodobacterales</taxon>
        <taxon>Paracoccaceae</taxon>
        <taxon>Algicella</taxon>
    </lineage>
</organism>
<accession>A0A6P1T351</accession>
<dbReference type="EMBL" id="CP046620">
    <property type="protein sequence ID" value="QHQ36093.1"/>
    <property type="molecule type" value="Genomic_DNA"/>
</dbReference>
<gene>
    <name evidence="1" type="ORF">GO499_13365</name>
</gene>
<reference evidence="1 2" key="1">
    <citation type="submission" date="2019-12" db="EMBL/GenBank/DDBJ databases">
        <title>Complete genome sequence of Algicella marina strain 9Alg 56(T) isolated from the red alga Tichocarpus crinitus.</title>
        <authorList>
            <person name="Kim S.-G."/>
            <person name="Nedashkovskaya O.I."/>
        </authorList>
    </citation>
    <scope>NUCLEOTIDE SEQUENCE [LARGE SCALE GENOMIC DNA]</scope>
    <source>
        <strain evidence="1 2">9Alg 56</strain>
    </source>
</reference>
<dbReference type="Pfam" id="PF04317">
    <property type="entry name" value="DUF463"/>
    <property type="match status" value="1"/>
</dbReference>
<dbReference type="RefSeq" id="WP_284154740.1">
    <property type="nucleotide sequence ID" value="NZ_CP046620.1"/>
</dbReference>
<proteinExistence type="predicted"/>
<dbReference type="KEGG" id="amaq:GO499_13365"/>
<dbReference type="PANTHER" id="PTHR38605:SF1">
    <property type="entry name" value="ATPASE"/>
    <property type="match status" value="1"/>
</dbReference>
<dbReference type="PIRSF" id="PIRSF019381">
    <property type="entry name" value="YcjX"/>
    <property type="match status" value="1"/>
</dbReference>
<dbReference type="InterPro" id="IPR007413">
    <property type="entry name" value="YcjX-like"/>
</dbReference>
<evidence type="ECO:0000313" key="1">
    <source>
        <dbReference type="EMBL" id="QHQ36093.1"/>
    </source>
</evidence>
<sequence length="475" mass="52101">MAGFWDITNAVSRTLEDAQSGVEEMLFEPVIRLGVTGLSRAGKTVFITSLVANLLDRGRMPQLRAAAEGRILTAFLQPQPNDAVARFAFEDHLAALTGPEPYWPEGTRSISQLRLSLRVRPSGMLSGLRGPRTIHLDIVDYPGEWLLDLPLLEQSYGNWAAETIALARTDSRIEHARPWLDVLDTADGAAVLDEREAQRQAEAFRGYLRTAREAGLSAVAPGRFLMPGDLEGSPALTFAPLPEPVKSRGNSLHATFARRFDAYKRIVVKPFYRDHFAKIDRQIVLVDALGAINAGPQAVEDLRQAMAAILMSFRPGRNSWLSSVLGRRVEKILFAATKADHLHHSQHAALAAITEELLDDARRRADFRGAKTEAMSIAALRATIEETVRHDGAALDCVRGRLLDGGREVAMYAGDLPKDPGALLVPARQGAAKWLDAEYGIMKFAPPRVALAPDEGPPHIRLDRATEFLIGDRLA</sequence>
<dbReference type="AlphaFoldDB" id="A0A6P1T351"/>
<keyword evidence="2" id="KW-1185">Reference proteome</keyword>